<dbReference type="InterPro" id="IPR039537">
    <property type="entry name" value="Retrotran_Ty1/copia-like"/>
</dbReference>
<sequence length="284" mass="32680">MFFRTTLVFDDVTATSLEEESRCNNMEDKQTNSTQVEDLVVTRGRSMEPGSSVSHNHAVANESRKRFVDVWLFDTGATFHMTARRECNMASEALVSEQGMKILVERKLLPGLVKVSLPLCEHCVKHRVISKKHRLKFKTSNYRSVYVLELVHSEVWQAPVQSLGGVKYFVSFIDDYSRRCWVYPIKKKSDVFEVYKVYKAQIELDFGKKIKCLRTNNGDYVMERNVAHCLLTKEGEPLTLQEALNNPDAAFWKEAMQEEIKALRKNKTWKVVPLPGGRKPIGNK</sequence>
<reference evidence="1" key="1">
    <citation type="journal article" date="2019" name="Sci. Rep.">
        <title>Draft genome of Tanacetum cinerariifolium, the natural source of mosquito coil.</title>
        <authorList>
            <person name="Yamashiro T."/>
            <person name="Shiraishi A."/>
            <person name="Satake H."/>
            <person name="Nakayama K."/>
        </authorList>
    </citation>
    <scope>NUCLEOTIDE SEQUENCE</scope>
</reference>
<dbReference type="InterPro" id="IPR012337">
    <property type="entry name" value="RNaseH-like_sf"/>
</dbReference>
<dbReference type="GO" id="GO:0003676">
    <property type="term" value="F:nucleic acid binding"/>
    <property type="evidence" value="ECO:0007669"/>
    <property type="project" value="InterPro"/>
</dbReference>
<name>A0A699H8J3_TANCI</name>
<dbReference type="Gene3D" id="3.30.420.10">
    <property type="entry name" value="Ribonuclease H-like superfamily/Ribonuclease H"/>
    <property type="match status" value="1"/>
</dbReference>
<protein>
    <submittedName>
        <fullName evidence="1">Gag-Pol polyprotein</fullName>
    </submittedName>
</protein>
<dbReference type="PANTHER" id="PTHR42648">
    <property type="entry name" value="TRANSPOSASE, PUTATIVE-RELATED"/>
    <property type="match status" value="1"/>
</dbReference>
<dbReference type="SUPFAM" id="SSF53098">
    <property type="entry name" value="Ribonuclease H-like"/>
    <property type="match status" value="1"/>
</dbReference>
<proteinExistence type="predicted"/>
<dbReference type="EMBL" id="BKCJ010115252">
    <property type="protein sequence ID" value="GEX55401.1"/>
    <property type="molecule type" value="Genomic_DNA"/>
</dbReference>
<gene>
    <name evidence="1" type="ORF">Tci_327376</name>
</gene>
<comment type="caution">
    <text evidence="1">The sequence shown here is derived from an EMBL/GenBank/DDBJ whole genome shotgun (WGS) entry which is preliminary data.</text>
</comment>
<dbReference type="PANTHER" id="PTHR42648:SF28">
    <property type="entry name" value="TRANSPOSON-ENCODED PROTEIN WITH RIBONUCLEASE H-LIKE AND RETROVIRUS ZINC FINGER-LIKE DOMAINS"/>
    <property type="match status" value="1"/>
</dbReference>
<accession>A0A699H8J3</accession>
<organism evidence="1">
    <name type="scientific">Tanacetum cinerariifolium</name>
    <name type="common">Dalmatian daisy</name>
    <name type="synonym">Chrysanthemum cinerariifolium</name>
    <dbReference type="NCBI Taxonomy" id="118510"/>
    <lineage>
        <taxon>Eukaryota</taxon>
        <taxon>Viridiplantae</taxon>
        <taxon>Streptophyta</taxon>
        <taxon>Embryophyta</taxon>
        <taxon>Tracheophyta</taxon>
        <taxon>Spermatophyta</taxon>
        <taxon>Magnoliopsida</taxon>
        <taxon>eudicotyledons</taxon>
        <taxon>Gunneridae</taxon>
        <taxon>Pentapetalae</taxon>
        <taxon>asterids</taxon>
        <taxon>campanulids</taxon>
        <taxon>Asterales</taxon>
        <taxon>Asteraceae</taxon>
        <taxon>Asteroideae</taxon>
        <taxon>Anthemideae</taxon>
        <taxon>Anthemidinae</taxon>
        <taxon>Tanacetum</taxon>
    </lineage>
</organism>
<evidence type="ECO:0000313" key="1">
    <source>
        <dbReference type="EMBL" id="GEX55401.1"/>
    </source>
</evidence>
<dbReference type="AlphaFoldDB" id="A0A699H8J3"/>
<dbReference type="InterPro" id="IPR036397">
    <property type="entry name" value="RNaseH_sf"/>
</dbReference>